<reference evidence="2" key="2">
    <citation type="submission" date="2008-12" db="EMBL/GenBank/DDBJ databases">
        <title>Annotation of Streptomyces roseosporus strain NRRL 15998.</title>
        <authorList>
            <consortium name="The Broad Institute Genome Sequencing Platform"/>
            <consortium name="Broad Institute Microbial Sequencing Center"/>
            <person name="Fischbach M."/>
            <person name="Ward D."/>
            <person name="Young S."/>
            <person name="Kodira C.D."/>
            <person name="Zeng Q."/>
            <person name="Koehrsen M."/>
            <person name="Godfrey P."/>
            <person name="Alvarado L."/>
            <person name="Berlin A.M."/>
            <person name="Borenstein D."/>
            <person name="Chen Z."/>
            <person name="Engels R."/>
            <person name="Freedman E."/>
            <person name="Gellesch M."/>
            <person name="Goldberg J."/>
            <person name="Griggs A."/>
            <person name="Gujja S."/>
            <person name="Heiman D.I."/>
            <person name="Hepburn T.A."/>
            <person name="Howarth C."/>
            <person name="Jen D."/>
            <person name="Larson L."/>
            <person name="Lewis B."/>
            <person name="Mehta T."/>
            <person name="Park D."/>
            <person name="Pearson M."/>
            <person name="Roberts A."/>
            <person name="Saif S."/>
            <person name="Shea T.D."/>
            <person name="Shenoy N."/>
            <person name="Sisk P."/>
            <person name="Stolte C."/>
            <person name="Sykes S.N."/>
            <person name="Walk T."/>
            <person name="White J."/>
            <person name="Yandava C."/>
            <person name="Straight P."/>
            <person name="Clardy J."/>
            <person name="Hung D."/>
            <person name="Kolter R."/>
            <person name="Mekalanos J."/>
            <person name="Walker S."/>
            <person name="Walsh C.T."/>
            <person name="Wieland B.L.C."/>
            <person name="Ilzarbe M."/>
            <person name="Galagan J."/>
            <person name="Nusbaum C."/>
            <person name="Birren B."/>
        </authorList>
    </citation>
    <scope>NUCLEOTIDE SEQUENCE [LARGE SCALE GENOMIC DNA]</scope>
    <source>
        <strain evidence="2">NRRL 15998</strain>
    </source>
</reference>
<evidence type="ECO:0000313" key="1">
    <source>
        <dbReference type="EMBL" id="EFE77481.2"/>
    </source>
</evidence>
<dbReference type="AlphaFoldDB" id="D6AME0"/>
<proteinExistence type="predicted"/>
<organism evidence="1 2">
    <name type="scientific">Streptomyces filamentosus NRRL 15998</name>
    <dbReference type="NCBI Taxonomy" id="457431"/>
    <lineage>
        <taxon>Bacteria</taxon>
        <taxon>Bacillati</taxon>
        <taxon>Actinomycetota</taxon>
        <taxon>Actinomycetes</taxon>
        <taxon>Kitasatosporales</taxon>
        <taxon>Streptomycetaceae</taxon>
        <taxon>Streptomyces</taxon>
    </lineage>
</organism>
<sequence length="91" mass="9976">MKRPRLNAKLRPAHHDEPVRRRGRACGPLWLVVSGPATLVRHDWPATGGLGDGHGAHRHRADLVLTEARFRSSDGVSICADGMRRVGSPRS</sequence>
<protein>
    <submittedName>
        <fullName evidence="1">Predicted protein</fullName>
    </submittedName>
</protein>
<accession>D6AME0</accession>
<dbReference type="Proteomes" id="UP000003986">
    <property type="component" value="Unassembled WGS sequence"/>
</dbReference>
<gene>
    <name evidence="1" type="ORF">SSGG_04849</name>
</gene>
<dbReference type="EMBL" id="DS999644">
    <property type="protein sequence ID" value="EFE77481.2"/>
    <property type="molecule type" value="Genomic_DNA"/>
</dbReference>
<evidence type="ECO:0000313" key="2">
    <source>
        <dbReference type="Proteomes" id="UP000003986"/>
    </source>
</evidence>
<name>D6AME0_STRFL</name>
<reference evidence="2" key="1">
    <citation type="submission" date="2008-10" db="EMBL/GenBank/DDBJ databases">
        <authorList>
            <person name="Molnar K."/>
        </authorList>
    </citation>
    <scope>NUCLEOTIDE SEQUENCE [LARGE SCALE GENOMIC DNA]</scope>
    <source>
        <strain evidence="2">NRRL 15998</strain>
    </source>
</reference>